<reference evidence="2" key="1">
    <citation type="submission" date="2023-05" db="EMBL/GenBank/DDBJ databases">
        <authorList>
            <person name="Huff M."/>
        </authorList>
    </citation>
    <scope>NUCLEOTIDE SEQUENCE</scope>
</reference>
<feature type="signal peptide" evidence="1">
    <location>
        <begin position="1"/>
        <end position="15"/>
    </location>
</feature>
<proteinExistence type="predicted"/>
<evidence type="ECO:0000313" key="3">
    <source>
        <dbReference type="Proteomes" id="UP000834106"/>
    </source>
</evidence>
<accession>A0AAD1Z6T6</accession>
<sequence length="129" mass="14961">MILLLASLLCGNTISYHEGSQDVLPVRVRVIQRVDVSAGKEKYIILSTFPKRPTGEEINDAFEGKTRNEATRATRIWLLKWQYSEPKKQTSTKKCTMCPYQSIRHNESVSRASIWENRRTSWGLFRMLL</sequence>
<gene>
    <name evidence="2" type="ORF">FPE_LOCUS11637</name>
</gene>
<evidence type="ECO:0000313" key="2">
    <source>
        <dbReference type="EMBL" id="CAI9764207.1"/>
    </source>
</evidence>
<dbReference type="AlphaFoldDB" id="A0AAD1Z6T6"/>
<keyword evidence="1" id="KW-0732">Signal</keyword>
<evidence type="ECO:0000256" key="1">
    <source>
        <dbReference type="SAM" id="SignalP"/>
    </source>
</evidence>
<feature type="chain" id="PRO_5042207209" evidence="1">
    <location>
        <begin position="16"/>
        <end position="129"/>
    </location>
</feature>
<dbReference type="EMBL" id="OU503042">
    <property type="protein sequence ID" value="CAI9764207.1"/>
    <property type="molecule type" value="Genomic_DNA"/>
</dbReference>
<keyword evidence="3" id="KW-1185">Reference proteome</keyword>
<protein>
    <submittedName>
        <fullName evidence="2">Uncharacterized protein</fullName>
    </submittedName>
</protein>
<organism evidence="2 3">
    <name type="scientific">Fraxinus pennsylvanica</name>
    <dbReference type="NCBI Taxonomy" id="56036"/>
    <lineage>
        <taxon>Eukaryota</taxon>
        <taxon>Viridiplantae</taxon>
        <taxon>Streptophyta</taxon>
        <taxon>Embryophyta</taxon>
        <taxon>Tracheophyta</taxon>
        <taxon>Spermatophyta</taxon>
        <taxon>Magnoliopsida</taxon>
        <taxon>eudicotyledons</taxon>
        <taxon>Gunneridae</taxon>
        <taxon>Pentapetalae</taxon>
        <taxon>asterids</taxon>
        <taxon>lamiids</taxon>
        <taxon>Lamiales</taxon>
        <taxon>Oleaceae</taxon>
        <taxon>Oleeae</taxon>
        <taxon>Fraxinus</taxon>
    </lineage>
</organism>
<dbReference type="Proteomes" id="UP000834106">
    <property type="component" value="Chromosome 7"/>
</dbReference>
<name>A0AAD1Z6T6_9LAMI</name>